<evidence type="ECO:0000259" key="2">
    <source>
        <dbReference type="Pfam" id="PF15778"/>
    </source>
</evidence>
<dbReference type="PANTHER" id="PTHR31781">
    <property type="entry name" value="UNC80"/>
    <property type="match status" value="1"/>
</dbReference>
<dbReference type="Proteomes" id="UP000215902">
    <property type="component" value="Unassembled WGS sequence"/>
</dbReference>
<evidence type="ECO:0000259" key="3">
    <source>
        <dbReference type="Pfam" id="PF19424"/>
    </source>
</evidence>
<feature type="region of interest" description="Disordered" evidence="1">
    <location>
        <begin position="1330"/>
        <end position="1403"/>
    </location>
</feature>
<evidence type="ECO:0000313" key="5">
    <source>
        <dbReference type="EMBL" id="PAA49409.1"/>
    </source>
</evidence>
<feature type="compositionally biased region" description="Polar residues" evidence="1">
    <location>
        <begin position="1362"/>
        <end position="1378"/>
    </location>
</feature>
<dbReference type="STRING" id="282301.A0A267DLJ6"/>
<gene>
    <name evidence="5" type="ORF">BOX15_Mlig023087g1</name>
</gene>
<dbReference type="Pfam" id="PF15778">
    <property type="entry name" value="UNC80_N"/>
    <property type="match status" value="1"/>
</dbReference>
<feature type="compositionally biased region" description="Low complexity" evidence="1">
    <location>
        <begin position="547"/>
        <end position="560"/>
    </location>
</feature>
<feature type="region of interest" description="Disordered" evidence="1">
    <location>
        <begin position="709"/>
        <end position="757"/>
    </location>
</feature>
<feature type="region of interest" description="Disordered" evidence="1">
    <location>
        <begin position="848"/>
        <end position="868"/>
    </location>
</feature>
<dbReference type="SUPFAM" id="SSF48371">
    <property type="entry name" value="ARM repeat"/>
    <property type="match status" value="1"/>
</dbReference>
<feature type="domain" description="Protein UNC80 central region" evidence="3">
    <location>
        <begin position="1149"/>
        <end position="1975"/>
    </location>
</feature>
<dbReference type="GO" id="GO:0005261">
    <property type="term" value="F:monoatomic cation channel activity"/>
    <property type="evidence" value="ECO:0007669"/>
    <property type="project" value="TreeGrafter"/>
</dbReference>
<dbReference type="GO" id="GO:0030424">
    <property type="term" value="C:axon"/>
    <property type="evidence" value="ECO:0007669"/>
    <property type="project" value="TreeGrafter"/>
</dbReference>
<dbReference type="InterPro" id="IPR045852">
    <property type="entry name" value="UNC80_central"/>
</dbReference>
<name>A0A267DLJ6_9PLAT</name>
<evidence type="ECO:0000313" key="6">
    <source>
        <dbReference type="Proteomes" id="UP000215902"/>
    </source>
</evidence>
<feature type="region of interest" description="Disordered" evidence="1">
    <location>
        <begin position="3170"/>
        <end position="3194"/>
    </location>
</feature>
<feature type="compositionally biased region" description="Basic and acidic residues" evidence="1">
    <location>
        <begin position="1483"/>
        <end position="1499"/>
    </location>
</feature>
<evidence type="ECO:0000259" key="4">
    <source>
        <dbReference type="Pfam" id="PF20262"/>
    </source>
</evidence>
<dbReference type="Pfam" id="PF20262">
    <property type="entry name" value="UNC80_C"/>
    <property type="match status" value="1"/>
</dbReference>
<protein>
    <submittedName>
        <fullName evidence="5">Uncharacterized protein</fullName>
    </submittedName>
</protein>
<evidence type="ECO:0000256" key="1">
    <source>
        <dbReference type="SAM" id="MobiDB-lite"/>
    </source>
</evidence>
<feature type="compositionally biased region" description="Polar residues" evidence="1">
    <location>
        <begin position="964"/>
        <end position="990"/>
    </location>
</feature>
<keyword evidence="6" id="KW-1185">Reference proteome</keyword>
<feature type="compositionally biased region" description="Polar residues" evidence="1">
    <location>
        <begin position="3109"/>
        <end position="3122"/>
    </location>
</feature>
<accession>A0A267DLJ6</accession>
<feature type="region of interest" description="Disordered" evidence="1">
    <location>
        <begin position="3099"/>
        <end position="3142"/>
    </location>
</feature>
<feature type="compositionally biased region" description="Gly residues" evidence="1">
    <location>
        <begin position="1341"/>
        <end position="1353"/>
    </location>
</feature>
<feature type="compositionally biased region" description="Low complexity" evidence="1">
    <location>
        <begin position="1418"/>
        <end position="1446"/>
    </location>
</feature>
<dbReference type="InterPro" id="IPR016024">
    <property type="entry name" value="ARM-type_fold"/>
</dbReference>
<dbReference type="GO" id="GO:0055080">
    <property type="term" value="P:monoatomic cation homeostasis"/>
    <property type="evidence" value="ECO:0007669"/>
    <property type="project" value="TreeGrafter"/>
</dbReference>
<proteinExistence type="predicted"/>
<dbReference type="EMBL" id="NIVC01003886">
    <property type="protein sequence ID" value="PAA49409.1"/>
    <property type="molecule type" value="Genomic_DNA"/>
</dbReference>
<dbReference type="InterPro" id="IPR031542">
    <property type="entry name" value="UNC80_N"/>
</dbReference>
<sequence length="3194" mass="350293">MVKRRSVNDSSPNGNLRLPLPVQSWLWQITTPFIRSSKNASQTQLQRASTAQQFEVVLVQAQTRSQSPALCEALQSISRWRLIQAALPHVMHCAATILSEKFFTDDQMHKQGKFDANETKLLYTLHWILLDAASECEDNEDTNGGGVVGAGGGLPGASGHSGAVAIDMPGSSGSPDGLAVGGSSASKPTSQYRYIHSVCTVQLFVYLFAPLVMELREDQFLTLKLESGLRVWQAMWDYRSPEASCFSSLAKPRRSLLKGNRRLGANVAHIYIGKGTSMEQLEVPAVDLEADTSDYDLPSTLVGGEQPAPTANMSEICPLSAMSAETGADVEIVCELCQSVVYNRSGEFVGCKCNSSQRYSWTFSDPRLKKKLKSPIDKEWIAQRLASVVSSMPMGPVNPDLLSATLFDVAVLRCLFCLKWKEQGVYWALRYMHKRLLEVQRELERTQSEEKDRPRSRSLPVSAKPPPEASFGPLHTAASIGAFSQDSGGGGDSASACGVKRPRRATTEEDGAVGGLSGGGGSSGGGIGVGAAAGLSLNEFLASIASPSSRRSSSGNDSDAAGGGGGASGSAGESGLNDSARFTLGRPSSRPVIKVNNSEDELSINSDNKSGVAAAAASGSGGNKIVHGALGSKSDSNIRYTDEEECEEEVPGSLFYIQENGHLNYSVILRAVYWISKKHNKPDICVVVMNILFVLLQLDVVERRESTLSDAATGSTSSGGKKQQQQKQQPGKRRVDDSPASQQQQQDSSNGGGGRANLFTNHSMAMDTLIRVIKCIGCTHGCMDSYTGSEADIVRAQIHACLSKLKQYNPVAFRAYLEQLVAGNSMQELVDILHAFTGFCMDPAVHTSPKPGAHHEQKNSYGTNFGQVADGEGTRGSEGIVIASLLRPLLAKFVTYRKELASQENMPLYSDVRNLLNYLREVHGCTFRRTLLTGLLDCIQRRRKNRRDSNGAAAGNVDRPSRVSVASDNSDGGETAATKSPTSRAPSVTSESHRGAAQRGAQRGGRCDRRSLSPFFIAAATTSDSEGLNDRLGSPGSSDAEESPCRRRGGSGGVPSHRRKGFKSDTDDDSDKQNQRKKMSFRAAGQATLNFLTAKKRLEETIRDRVRRSMLKRERSFDELPPGVLSADASLQSAGMGGPGGGAGASVMRQRRIINCQLLHSGMSLFRFLLDSCHPGVVPEPQLVAAMLDLEAPVVARACVLLECANFVQRCGKGDWPTWMRSWGPGCKPKRTMAMQRMAGHLFHAWAETLGSRLEYFLKIEVATDRFGSVQEVQDDARRRALQREDEMENFLVDSTVNESGDACPHALKAVAVTLLLEITHFLRDVFPNLPKPKSVSSNRGGRGGGGAGGGGIWEKLPVASSPISDEPTSSVGSNVQEFASEELPSAVHPNSGHQAAGHTVSSAATVAGPRRISFAVPPTASSHSHASGTAAHPTVTPVASSATAAAGGGGGGGHESRSPTHSSVTSLDNIEDSQHLISPSGPDRRGSRKFSEVGELRRMQPSVPGSKKLLMMRRTSRDNTGVATAITRGQPSLRKKRDSIAQLGSSIRHALGSLKQRKVSTMSGASGEQQAAYSGLGVGGSGVGGAAGDVGGIGGDSSGDEAGASELWDDDSLCTYFPWLKAVTAFANRTNFVCEHQGFCHPNCFERQQRQCRRLLNAFRRVYGDSPPDDTDPEASAEKDSAEYAGDKKYSIFRRRSMFPAAATGASPGRLGTRDSTPLLTKLDPAALQKRLHEKEKPEKKGARKPTVDQAMMRYMDDHVLQLTQASFSVICKSCTLLGTDHWCDIMPVAWELLLEADIELATSAATVFLLAAVRIPDQVQELMVRELQHDDVQQRMNAVLRFRSLWMSRFQVWLRLEDGAASNFKIPPPNIEFVLPSPPLGSVNANIPDPPWMPRVKQSVEEVQLKQDEVAKTFVTASTTRRKQQEELMAKEVTAEEQRRRTARERFPLMGQAVCTLAGYEPALFHQPAEEHDEDEECVMSVPSVTPQTLQQAQSVFPSCICGAVVPIIHLLDDYEVNGDGIAVSQIARQVIWSSLVEDPNLFLRYFLEKLTRMHKKEELIFVLRKLIVRLTDLPPQAAHAMFNYILGYVMFYVRTPSEGGQEAIAGALSLLWHIVPFVQGIQFKDLKQTLRKEQCDPMLMITANVPSAKKIIVNGPDLSSVPNCYIIQEDTRFQDILKDSLEFFRIEEDQESYFLCDTKSHLMHNLMYYVRDFYFFKRNHIPHLSLVKRDPEEAYDQLQKHAFTLKFVEIGKILLTYSVLRHTSPAQTASHAYFLHEELSKLPSFPRKALETEFSLYNGKTGRELQGLDLIHKLSWSKLVGLIFSKMNPTFPWGSDIGLFLNVINGTFILHNEDASILRYCLATYINCCMHFKTIFATSGYVWIIPTILRVYNLSQKNSLVTHAIECACKQFFILHRTPFILQLFGSIASSLDLDAKESSPTEFYKIKPSSLYRLLWSITEDTQTDALDILSMVQAPKPLKPVDFCYSDDPNNWNVLEAVSLCVTVVSYAPESTRAKQMICILQATFPFILRDLKKIAKQAEDSGQRDEGSKAKGGSELGMLMQLSTAVRQLLCNTDLLAKNARGFEGPVEKTSAIRTSSQAPVSVVMEDRDESPFKRMEEGRCGVPNRESGTAGYPGGDDDRERLDYITQREAYLSLTTEYFLTGVNLLADQFKGQERISDLLDAKSIVRVVDVAMNLLKLVPCDPHYRTEQRPLIIFICKVLPRIEWQQEALRVTLVSVLRRFDKLYREIEKKMAHSNRRMFNWDCLACLLDSVSDCLMRHRAVLAPVNHLKTLTNICIRIILYDNASMRDSSSSLGLPGSSPTHNRDVFISTGVPSRFSKSVIKLVSLLMNSTDSGTVCSLETLCHTDALFSMDKTAVMLGQFVLPLLLRCALQPEGPALSPANQRFALSLILNALNPRSVKQQQQQQQAAQISPAAAAAGSIVGGGGGGSSTKHLGVSERASLTLSDRSFRASLYSSDVVQRLALIGLKVMLVAYTRLIQLDCHRVAKTITEIPYGAHLWKFVDFLVTNRPPIYPHLLPYIKFRMMQTRCESQAEHALQALVGQRLAGAGVPPKHCVYHVLQDLAAELRAAKEESEPVRLRTASNASSMRPTGTSFRRETSLKRNPSQRISAKDGSRCLQKYASTQNPNQQGLPETRRGALKLKDRHQRPTRPVAFPQSTAYPVREH</sequence>
<feature type="compositionally biased region" description="Gly residues" evidence="1">
    <location>
        <begin position="512"/>
        <end position="523"/>
    </location>
</feature>
<feature type="region of interest" description="Disordered" evidence="1">
    <location>
        <begin position="1664"/>
        <end position="1683"/>
    </location>
</feature>
<reference evidence="5 6" key="1">
    <citation type="submission" date="2017-06" db="EMBL/GenBank/DDBJ databases">
        <title>A platform for efficient transgenesis in Macrostomum lignano, a flatworm model organism for stem cell research.</title>
        <authorList>
            <person name="Berezikov E."/>
        </authorList>
    </citation>
    <scope>NUCLEOTIDE SEQUENCE [LARGE SCALE GENOMIC DNA]</scope>
    <source>
        <strain evidence="5">DV1</strain>
        <tissue evidence="5">Whole organism</tissue>
    </source>
</reference>
<feature type="region of interest" description="Disordered" evidence="1">
    <location>
        <begin position="1416"/>
        <end position="1501"/>
    </location>
</feature>
<comment type="caution">
    <text evidence="5">The sequence shown here is derived from an EMBL/GenBank/DDBJ whole genome shotgun (WGS) entry which is preliminary data.</text>
</comment>
<feature type="region of interest" description="Disordered" evidence="1">
    <location>
        <begin position="547"/>
        <end position="592"/>
    </location>
</feature>
<feature type="region of interest" description="Disordered" evidence="1">
    <location>
        <begin position="444"/>
        <end position="523"/>
    </location>
</feature>
<feature type="compositionally biased region" description="Low complexity" evidence="1">
    <location>
        <begin position="713"/>
        <end position="729"/>
    </location>
</feature>
<feature type="compositionally biased region" description="Low complexity" evidence="1">
    <location>
        <begin position="738"/>
        <end position="749"/>
    </location>
</feature>
<dbReference type="GO" id="GO:0034703">
    <property type="term" value="C:cation channel complex"/>
    <property type="evidence" value="ECO:0007669"/>
    <property type="project" value="TreeGrafter"/>
</dbReference>
<feature type="region of interest" description="Disordered" evidence="1">
    <location>
        <begin position="944"/>
        <end position="1008"/>
    </location>
</feature>
<feature type="region of interest" description="Disordered" evidence="1">
    <location>
        <begin position="2619"/>
        <end position="2645"/>
    </location>
</feature>
<dbReference type="InterPro" id="IPR046460">
    <property type="entry name" value="UNC80_C"/>
</dbReference>
<dbReference type="OrthoDB" id="5584001at2759"/>
<feature type="domain" description="Cation channel complex component UNC80 N-terminal" evidence="2">
    <location>
        <begin position="17"/>
        <end position="253"/>
    </location>
</feature>
<organism evidence="5 6">
    <name type="scientific">Macrostomum lignano</name>
    <dbReference type="NCBI Taxonomy" id="282301"/>
    <lineage>
        <taxon>Eukaryota</taxon>
        <taxon>Metazoa</taxon>
        <taxon>Spiralia</taxon>
        <taxon>Lophotrochozoa</taxon>
        <taxon>Platyhelminthes</taxon>
        <taxon>Rhabditophora</taxon>
        <taxon>Macrostomorpha</taxon>
        <taxon>Macrostomida</taxon>
        <taxon>Macrostomidae</taxon>
        <taxon>Macrostomum</taxon>
    </lineage>
</organism>
<feature type="compositionally biased region" description="Basic and acidic residues" evidence="1">
    <location>
        <begin position="444"/>
        <end position="455"/>
    </location>
</feature>
<dbReference type="Pfam" id="PF19424">
    <property type="entry name" value="UNC80"/>
    <property type="match status" value="1"/>
</dbReference>
<feature type="domain" description="Protein UNC80 C-terminal" evidence="4">
    <location>
        <begin position="1988"/>
        <end position="3101"/>
    </location>
</feature>
<feature type="compositionally biased region" description="Polar residues" evidence="1">
    <location>
        <begin position="1460"/>
        <end position="1469"/>
    </location>
</feature>
<dbReference type="PANTHER" id="PTHR31781:SF1">
    <property type="entry name" value="PROTEIN UNC-80 HOMOLOG"/>
    <property type="match status" value="1"/>
</dbReference>
<feature type="region of interest" description="Disordered" evidence="1">
    <location>
        <begin position="1023"/>
        <end position="1083"/>
    </location>
</feature>